<evidence type="ECO:0000313" key="2">
    <source>
        <dbReference type="Proteomes" id="UP000037510"/>
    </source>
</evidence>
<dbReference type="AlphaFoldDB" id="A0A0L7KZZ8"/>
<name>A0A0L7KZZ8_OPEBR</name>
<dbReference type="Proteomes" id="UP000037510">
    <property type="component" value="Unassembled WGS sequence"/>
</dbReference>
<reference evidence="1 2" key="1">
    <citation type="journal article" date="2015" name="Genome Biol. Evol.">
        <title>The genome of winter moth (Operophtera brumata) provides a genomic perspective on sexual dimorphism and phenology.</title>
        <authorList>
            <person name="Derks M.F."/>
            <person name="Smit S."/>
            <person name="Salis L."/>
            <person name="Schijlen E."/>
            <person name="Bossers A."/>
            <person name="Mateman C."/>
            <person name="Pijl A.S."/>
            <person name="de Ridder D."/>
            <person name="Groenen M.A."/>
            <person name="Visser M.E."/>
            <person name="Megens H.J."/>
        </authorList>
    </citation>
    <scope>NUCLEOTIDE SEQUENCE [LARGE SCALE GENOMIC DNA]</scope>
    <source>
        <strain evidence="1">WM2013NL</strain>
        <tissue evidence="1">Head and thorax</tissue>
    </source>
</reference>
<protein>
    <submittedName>
        <fullName evidence="1">Uncharacterized protein</fullName>
    </submittedName>
</protein>
<sequence length="173" mass="18358">MSIFRHLYLNKRFGVNGRAISHPTSGTYRGHLCPEAAQAAVSAMGVPESVTSGSLLLSAAHLARMNGTNAEQDNLGGYPNKLSSYGRKSALAEAVVAIPEESHDPLDSMWNGVKRSSASGRDATSVASSTHFTVVNGYTKHRVKEPTACCCNHSHQITVLVISMTILFSAADA</sequence>
<evidence type="ECO:0000313" key="1">
    <source>
        <dbReference type="EMBL" id="KOB68641.1"/>
    </source>
</evidence>
<keyword evidence="2" id="KW-1185">Reference proteome</keyword>
<organism evidence="1 2">
    <name type="scientific">Operophtera brumata</name>
    <name type="common">Winter moth</name>
    <name type="synonym">Phalaena brumata</name>
    <dbReference type="NCBI Taxonomy" id="104452"/>
    <lineage>
        <taxon>Eukaryota</taxon>
        <taxon>Metazoa</taxon>
        <taxon>Ecdysozoa</taxon>
        <taxon>Arthropoda</taxon>
        <taxon>Hexapoda</taxon>
        <taxon>Insecta</taxon>
        <taxon>Pterygota</taxon>
        <taxon>Neoptera</taxon>
        <taxon>Endopterygota</taxon>
        <taxon>Lepidoptera</taxon>
        <taxon>Glossata</taxon>
        <taxon>Ditrysia</taxon>
        <taxon>Geometroidea</taxon>
        <taxon>Geometridae</taxon>
        <taxon>Larentiinae</taxon>
        <taxon>Operophtera</taxon>
    </lineage>
</organism>
<gene>
    <name evidence="1" type="ORF">OBRU01_18004</name>
</gene>
<comment type="caution">
    <text evidence="1">The sequence shown here is derived from an EMBL/GenBank/DDBJ whole genome shotgun (WGS) entry which is preliminary data.</text>
</comment>
<proteinExistence type="predicted"/>
<accession>A0A0L7KZZ8</accession>
<dbReference type="EMBL" id="JTDY01004066">
    <property type="protein sequence ID" value="KOB68641.1"/>
    <property type="molecule type" value="Genomic_DNA"/>
</dbReference>